<dbReference type="PANTHER" id="PTHR48205">
    <property type="entry name" value="OS01G0742766 PROTEIN"/>
    <property type="match status" value="1"/>
</dbReference>
<proteinExistence type="predicted"/>
<name>A0AAN9KDE1_CANGL</name>
<dbReference type="PANTHER" id="PTHR48205:SF1">
    <property type="entry name" value="OS01G0742766 PROTEIN"/>
    <property type="match status" value="1"/>
</dbReference>
<reference evidence="2 3" key="1">
    <citation type="submission" date="2024-01" db="EMBL/GenBank/DDBJ databases">
        <title>The genomes of 5 underutilized Papilionoideae crops provide insights into root nodulation and disease resistanc.</title>
        <authorList>
            <person name="Jiang F."/>
        </authorList>
    </citation>
    <scope>NUCLEOTIDE SEQUENCE [LARGE SCALE GENOMIC DNA]</scope>
    <source>
        <strain evidence="2">LVBAO_FW01</strain>
        <tissue evidence="2">Leaves</tissue>
    </source>
</reference>
<feature type="compositionally biased region" description="Basic residues" evidence="1">
    <location>
        <begin position="1"/>
        <end position="10"/>
    </location>
</feature>
<evidence type="ECO:0000313" key="2">
    <source>
        <dbReference type="EMBL" id="KAK7314396.1"/>
    </source>
</evidence>
<organism evidence="2 3">
    <name type="scientific">Canavalia gladiata</name>
    <name type="common">Sword bean</name>
    <name type="synonym">Dolichos gladiatus</name>
    <dbReference type="NCBI Taxonomy" id="3824"/>
    <lineage>
        <taxon>Eukaryota</taxon>
        <taxon>Viridiplantae</taxon>
        <taxon>Streptophyta</taxon>
        <taxon>Embryophyta</taxon>
        <taxon>Tracheophyta</taxon>
        <taxon>Spermatophyta</taxon>
        <taxon>Magnoliopsida</taxon>
        <taxon>eudicotyledons</taxon>
        <taxon>Gunneridae</taxon>
        <taxon>Pentapetalae</taxon>
        <taxon>rosids</taxon>
        <taxon>fabids</taxon>
        <taxon>Fabales</taxon>
        <taxon>Fabaceae</taxon>
        <taxon>Papilionoideae</taxon>
        <taxon>50 kb inversion clade</taxon>
        <taxon>NPAAA clade</taxon>
        <taxon>indigoferoid/millettioid clade</taxon>
        <taxon>Phaseoleae</taxon>
        <taxon>Canavalia</taxon>
    </lineage>
</organism>
<accession>A0AAN9KDE1</accession>
<dbReference type="AlphaFoldDB" id="A0AAN9KDE1"/>
<sequence>MASKPIKRRKINEPPSQRIHVSSSIAKNDIAATFSSGSQVLTSQIGGTNVTIQQAKYFAMAQAKEDGCTGNYRVFDSPFAPTVPHYTHQEELVNYLELKHLQKCKHYVLWYDIDYENASEIH</sequence>
<comment type="caution">
    <text evidence="2">The sequence shown here is derived from an EMBL/GenBank/DDBJ whole genome shotgun (WGS) entry which is preliminary data.</text>
</comment>
<dbReference type="EMBL" id="JAYMYQ010000008">
    <property type="protein sequence ID" value="KAK7314396.1"/>
    <property type="molecule type" value="Genomic_DNA"/>
</dbReference>
<evidence type="ECO:0000313" key="3">
    <source>
        <dbReference type="Proteomes" id="UP001367508"/>
    </source>
</evidence>
<evidence type="ECO:0000256" key="1">
    <source>
        <dbReference type="SAM" id="MobiDB-lite"/>
    </source>
</evidence>
<protein>
    <submittedName>
        <fullName evidence="2">Uncharacterized protein</fullName>
    </submittedName>
</protein>
<feature type="region of interest" description="Disordered" evidence="1">
    <location>
        <begin position="1"/>
        <end position="21"/>
    </location>
</feature>
<dbReference type="Proteomes" id="UP001367508">
    <property type="component" value="Unassembled WGS sequence"/>
</dbReference>
<gene>
    <name evidence="2" type="ORF">VNO77_32918</name>
</gene>
<keyword evidence="3" id="KW-1185">Reference proteome</keyword>